<name>A0A917FX01_9BACI</name>
<dbReference type="EMBL" id="BMJT01000001">
    <property type="protein sequence ID" value="GGG10007.1"/>
    <property type="molecule type" value="Genomic_DNA"/>
</dbReference>
<keyword evidence="3" id="KW-1185">Reference proteome</keyword>
<keyword evidence="1" id="KW-0812">Transmembrane</keyword>
<keyword evidence="1" id="KW-0472">Membrane</keyword>
<evidence type="ECO:0000313" key="3">
    <source>
        <dbReference type="Proteomes" id="UP000616608"/>
    </source>
</evidence>
<dbReference type="AlphaFoldDB" id="A0A917FX01"/>
<reference evidence="2" key="1">
    <citation type="journal article" date="2014" name="Int. J. Syst. Evol. Microbiol.">
        <title>Complete genome sequence of Corynebacterium casei LMG S-19264T (=DSM 44701T), isolated from a smear-ripened cheese.</title>
        <authorList>
            <consortium name="US DOE Joint Genome Institute (JGI-PGF)"/>
            <person name="Walter F."/>
            <person name="Albersmeier A."/>
            <person name="Kalinowski J."/>
            <person name="Ruckert C."/>
        </authorList>
    </citation>
    <scope>NUCLEOTIDE SEQUENCE</scope>
    <source>
        <strain evidence="2">CGMCC 1.15760</strain>
    </source>
</reference>
<comment type="caution">
    <text evidence="2">The sequence shown here is derived from an EMBL/GenBank/DDBJ whole genome shotgun (WGS) entry which is preliminary data.</text>
</comment>
<feature type="transmembrane region" description="Helical" evidence="1">
    <location>
        <begin position="51"/>
        <end position="72"/>
    </location>
</feature>
<evidence type="ECO:0000313" key="2">
    <source>
        <dbReference type="EMBL" id="GGG10007.1"/>
    </source>
</evidence>
<sequence length="75" mass="8972">MQARSPEVLQKFTSTLIDNSPTISNFDKELKAEFNDRWLEIMNIFNENHRYLSILIKASFPLFLQILLYLYYLLV</sequence>
<keyword evidence="1" id="KW-1133">Transmembrane helix</keyword>
<organism evidence="2 3">
    <name type="scientific">Lysinibacillus alkalisoli</name>
    <dbReference type="NCBI Taxonomy" id="1911548"/>
    <lineage>
        <taxon>Bacteria</taxon>
        <taxon>Bacillati</taxon>
        <taxon>Bacillota</taxon>
        <taxon>Bacilli</taxon>
        <taxon>Bacillales</taxon>
        <taxon>Bacillaceae</taxon>
        <taxon>Lysinibacillus</taxon>
    </lineage>
</organism>
<reference evidence="2" key="2">
    <citation type="submission" date="2020-09" db="EMBL/GenBank/DDBJ databases">
        <authorList>
            <person name="Sun Q."/>
            <person name="Zhou Y."/>
        </authorList>
    </citation>
    <scope>NUCLEOTIDE SEQUENCE</scope>
    <source>
        <strain evidence="2">CGMCC 1.15760</strain>
    </source>
</reference>
<dbReference type="Proteomes" id="UP000616608">
    <property type="component" value="Unassembled WGS sequence"/>
</dbReference>
<protein>
    <submittedName>
        <fullName evidence="2">Uncharacterized protein</fullName>
    </submittedName>
</protein>
<gene>
    <name evidence="2" type="ORF">GCM10007425_00440</name>
</gene>
<accession>A0A917FX01</accession>
<proteinExistence type="predicted"/>
<evidence type="ECO:0000256" key="1">
    <source>
        <dbReference type="SAM" id="Phobius"/>
    </source>
</evidence>